<keyword evidence="1" id="KW-1133">Transmembrane helix</keyword>
<dbReference type="EMBL" id="CP095043">
    <property type="protein sequence ID" value="UOQ60398.1"/>
    <property type="molecule type" value="Genomic_DNA"/>
</dbReference>
<evidence type="ECO:0000313" key="3">
    <source>
        <dbReference type="Proteomes" id="UP000831775"/>
    </source>
</evidence>
<keyword evidence="1" id="KW-0812">Transmembrane</keyword>
<dbReference type="RefSeq" id="WP_244685997.1">
    <property type="nucleotide sequence ID" value="NZ_CP095043.1"/>
</dbReference>
<accession>A0ABY4FVV9</accession>
<name>A0ABY4FVV9_9MICO</name>
<gene>
    <name evidence="2" type="ORF">MUN76_15420</name>
</gene>
<evidence type="ECO:0000256" key="1">
    <source>
        <dbReference type="SAM" id="Phobius"/>
    </source>
</evidence>
<proteinExistence type="predicted"/>
<dbReference type="Proteomes" id="UP000831775">
    <property type="component" value="Chromosome"/>
</dbReference>
<reference evidence="2 3" key="1">
    <citation type="submission" date="2022-04" db="EMBL/GenBank/DDBJ databases">
        <title>Leucobacter sp. isolated from rhizosphere of onion.</title>
        <authorList>
            <person name="Won M."/>
            <person name="Lee C.-M."/>
            <person name="Woen H.-Y."/>
            <person name="Kwon S.-W."/>
        </authorList>
    </citation>
    <scope>NUCLEOTIDE SEQUENCE [LARGE SCALE GENOMIC DNA]</scope>
    <source>
        <strain evidence="2 3">H25R-14</strain>
    </source>
</reference>
<keyword evidence="3" id="KW-1185">Reference proteome</keyword>
<feature type="transmembrane region" description="Helical" evidence="1">
    <location>
        <begin position="6"/>
        <end position="39"/>
    </location>
</feature>
<keyword evidence="1" id="KW-0472">Membrane</keyword>
<protein>
    <submittedName>
        <fullName evidence="2">Uncharacterized protein</fullName>
    </submittedName>
</protein>
<sequence>MNALHYIAFALMLIVAAITIQPAPWAAALAVIAGILTIVPTFKRKTDR</sequence>
<organism evidence="2 3">
    <name type="scientific">Leucobacter rhizosphaerae</name>
    <dbReference type="NCBI Taxonomy" id="2932245"/>
    <lineage>
        <taxon>Bacteria</taxon>
        <taxon>Bacillati</taxon>
        <taxon>Actinomycetota</taxon>
        <taxon>Actinomycetes</taxon>
        <taxon>Micrococcales</taxon>
        <taxon>Microbacteriaceae</taxon>
        <taxon>Leucobacter</taxon>
    </lineage>
</organism>
<evidence type="ECO:0000313" key="2">
    <source>
        <dbReference type="EMBL" id="UOQ60398.1"/>
    </source>
</evidence>